<sequence>MVEVEEIGVRCSNSECNQIQFLPFDCLKCGRKFCIDHVNSGYHQCEVEMNEPNSINKNASKEEENNFPVNCSMEKCSRVGIVCRKCGKTLCSVHIYESEHKCVEGSRTIKEGVRTIPNRYPGCELLKGSKLPEESKSSKMLRKIMIKSKSIGDSSIPARSRVAIALYVSCDVECLKYINKELPVCIWLNGEKTVGWNLDYISDRLKVLKGGGQSTKDRDRSTPNFFGLVLFKSKDVYGKDILEKRALDMSAELGRHVSDGESLLLDYGYI</sequence>
<evidence type="ECO:0000259" key="4">
    <source>
        <dbReference type="SMART" id="SM00154"/>
    </source>
</evidence>
<dbReference type="Proteomes" id="UP001067231">
    <property type="component" value="Unassembled WGS sequence"/>
</dbReference>
<dbReference type="Pfam" id="PF01428">
    <property type="entry name" value="zf-AN1"/>
    <property type="match status" value="1"/>
</dbReference>
<dbReference type="OrthoDB" id="431929at2759"/>
<keyword evidence="3" id="KW-0862">Zinc</keyword>
<protein>
    <submittedName>
        <fullName evidence="5">AN1-type zinc finger protein</fullName>
    </submittedName>
</protein>
<keyword evidence="2" id="KW-0863">Zinc-finger</keyword>
<dbReference type="PANTHER" id="PTHR14677:SF20">
    <property type="entry name" value="ZINC FINGER AN1-TYPE CONTAINING 2A-RELATED"/>
    <property type="match status" value="1"/>
</dbReference>
<proteinExistence type="predicted"/>
<dbReference type="SMART" id="SM00154">
    <property type="entry name" value="ZnF_AN1"/>
    <property type="match status" value="2"/>
</dbReference>
<dbReference type="Gene3D" id="4.10.1110.10">
    <property type="entry name" value="AN1-like Zinc finger"/>
    <property type="match status" value="2"/>
</dbReference>
<keyword evidence="1" id="KW-0479">Metal-binding</keyword>
<evidence type="ECO:0000256" key="2">
    <source>
        <dbReference type="ARBA" id="ARBA00022771"/>
    </source>
</evidence>
<dbReference type="InterPro" id="IPR000058">
    <property type="entry name" value="Znf_AN1"/>
</dbReference>
<dbReference type="GO" id="GO:0005737">
    <property type="term" value="C:cytoplasm"/>
    <property type="evidence" value="ECO:0007669"/>
    <property type="project" value="TreeGrafter"/>
</dbReference>
<dbReference type="AlphaFoldDB" id="A0A9D5DG94"/>
<dbReference type="SUPFAM" id="SSF118310">
    <property type="entry name" value="AN1-like Zinc finger"/>
    <property type="match status" value="2"/>
</dbReference>
<feature type="domain" description="AN1-type" evidence="4">
    <location>
        <begin position="11"/>
        <end position="50"/>
    </location>
</feature>
<evidence type="ECO:0000313" key="5">
    <source>
        <dbReference type="EMBL" id="KAJ1605204.1"/>
    </source>
</evidence>
<dbReference type="PANTHER" id="PTHR14677">
    <property type="entry name" value="ARSENITE INDUCUBLE RNA ASSOCIATED PROTEIN AIP-1-RELATED"/>
    <property type="match status" value="1"/>
</dbReference>
<organism evidence="5">
    <name type="scientific">Cryptosporidium canis</name>
    <dbReference type="NCBI Taxonomy" id="195482"/>
    <lineage>
        <taxon>Eukaryota</taxon>
        <taxon>Sar</taxon>
        <taxon>Alveolata</taxon>
        <taxon>Apicomplexa</taxon>
        <taxon>Conoidasida</taxon>
        <taxon>Coccidia</taxon>
        <taxon>Eucoccidiorida</taxon>
        <taxon>Eimeriorina</taxon>
        <taxon>Cryptosporidiidae</taxon>
        <taxon>Cryptosporidium</taxon>
    </lineage>
</organism>
<feature type="domain" description="AN1-type" evidence="4">
    <location>
        <begin position="71"/>
        <end position="107"/>
    </location>
</feature>
<name>A0A9D5DG94_9CRYT</name>
<dbReference type="GO" id="GO:0008270">
    <property type="term" value="F:zinc ion binding"/>
    <property type="evidence" value="ECO:0007669"/>
    <property type="project" value="UniProtKB-KW"/>
</dbReference>
<evidence type="ECO:0000256" key="1">
    <source>
        <dbReference type="ARBA" id="ARBA00022723"/>
    </source>
</evidence>
<comment type="caution">
    <text evidence="5">The sequence shown here is derived from an EMBL/GenBank/DDBJ whole genome shotgun (WGS) entry which is preliminary data.</text>
</comment>
<accession>A0A9D5DG94</accession>
<dbReference type="InterPro" id="IPR035896">
    <property type="entry name" value="AN1-like_Znf"/>
</dbReference>
<dbReference type="EMBL" id="JAPCXC010000105">
    <property type="protein sequence ID" value="KAJ1605204.1"/>
    <property type="molecule type" value="Genomic_DNA"/>
</dbReference>
<reference evidence="5" key="1">
    <citation type="submission" date="2022-10" db="EMBL/GenBank/DDBJ databases">
        <title>Adaptive evolution leads to modifications in subtelomeric GC content in a zoonotic Cryptosporidium species.</title>
        <authorList>
            <person name="Li J."/>
            <person name="Feng Y."/>
            <person name="Xiao L."/>
        </authorList>
    </citation>
    <scope>NUCLEOTIDE SEQUENCE</scope>
    <source>
        <strain evidence="5">33844</strain>
    </source>
</reference>
<gene>
    <name evidence="5" type="ORF">OJ253_3273</name>
</gene>
<evidence type="ECO:0000256" key="3">
    <source>
        <dbReference type="ARBA" id="ARBA00022833"/>
    </source>
</evidence>